<accession>A0A2H1WGN3</accession>
<dbReference type="EMBL" id="ODYU01008533">
    <property type="protein sequence ID" value="SOQ52218.1"/>
    <property type="molecule type" value="Genomic_DNA"/>
</dbReference>
<name>A0A2H1WGN3_SPOFR</name>
<proteinExistence type="predicted"/>
<reference evidence="1" key="1">
    <citation type="submission" date="2016-07" db="EMBL/GenBank/DDBJ databases">
        <authorList>
            <person name="Bretaudeau A."/>
        </authorList>
    </citation>
    <scope>NUCLEOTIDE SEQUENCE</scope>
    <source>
        <strain evidence="1">Rice</strain>
        <tissue evidence="1">Whole body</tissue>
    </source>
</reference>
<evidence type="ECO:0000313" key="1">
    <source>
        <dbReference type="EMBL" id="SOQ52218.1"/>
    </source>
</evidence>
<organism evidence="1">
    <name type="scientific">Spodoptera frugiperda</name>
    <name type="common">Fall armyworm</name>
    <dbReference type="NCBI Taxonomy" id="7108"/>
    <lineage>
        <taxon>Eukaryota</taxon>
        <taxon>Metazoa</taxon>
        <taxon>Ecdysozoa</taxon>
        <taxon>Arthropoda</taxon>
        <taxon>Hexapoda</taxon>
        <taxon>Insecta</taxon>
        <taxon>Pterygota</taxon>
        <taxon>Neoptera</taxon>
        <taxon>Endopterygota</taxon>
        <taxon>Lepidoptera</taxon>
        <taxon>Glossata</taxon>
        <taxon>Ditrysia</taxon>
        <taxon>Noctuoidea</taxon>
        <taxon>Noctuidae</taxon>
        <taxon>Amphipyrinae</taxon>
        <taxon>Spodoptera</taxon>
    </lineage>
</organism>
<protein>
    <submittedName>
        <fullName evidence="1">SFRICE_028982</fullName>
    </submittedName>
</protein>
<dbReference type="AlphaFoldDB" id="A0A2H1WGN3"/>
<sequence length="136" mass="15992">MEYGMELVLPISELTDDLMVSNQRRSWTPKTPEAVQVRCWLFGESGIGKIRNGNWRSNYRTHITKHNANFVSRRFSVRPWYHVVSCKPIAIYRAHFQTKKPCEKFKMAQPYFTRRENRTGDLLPGGKSSNDFFCLM</sequence>
<gene>
    <name evidence="1" type="ORF">SFRICE_028982</name>
</gene>